<proteinExistence type="inferred from homology"/>
<dbReference type="Pfam" id="PF00248">
    <property type="entry name" value="Aldo_ket_red"/>
    <property type="match status" value="1"/>
</dbReference>
<protein>
    <recommendedName>
        <fullName evidence="2">NADP-dependent oxidoreductase domain-containing protein</fullName>
    </recommendedName>
</protein>
<organism evidence="3 4">
    <name type="scientific">Leptobrachium leishanense</name>
    <name type="common">Leishan spiny toad</name>
    <dbReference type="NCBI Taxonomy" id="445787"/>
    <lineage>
        <taxon>Eukaryota</taxon>
        <taxon>Metazoa</taxon>
        <taxon>Chordata</taxon>
        <taxon>Craniata</taxon>
        <taxon>Vertebrata</taxon>
        <taxon>Euteleostomi</taxon>
        <taxon>Amphibia</taxon>
        <taxon>Batrachia</taxon>
        <taxon>Anura</taxon>
        <taxon>Pelobatoidea</taxon>
        <taxon>Megophryidae</taxon>
        <taxon>Leptobrachium</taxon>
    </lineage>
</organism>
<sequence>MISDPKRNNFVISYGREICKIESHFRSIRDFGSISVPKTVGEEATKIAIGLGYRHIDCAYIYGNEVQIGQAIRAKIADRTVKREELFYTGKLWCTFFAPELVRKGLEKSLNDLQLDYLDLFILHWPFSLKPTGAERHTDSNKGFVYDNVNFLSTWEALEACKDAGLVKSIGVSNFNHRQLERLLSKSGLKYKPVCNQVECHIYLSQSKLKEYCKTKDIVLVGYSRSLGRPMAVPYPHRPAGAQPPPGPGPELISLGWQHVRGRNLGSDFFLPLTAWTPRGRRLLLHPPAGHVGAYAGSTPRAPSFLVTIQISHSGGVAPGPCCCFPSPYL</sequence>
<feature type="domain" description="NADP-dependent oxidoreductase" evidence="2">
    <location>
        <begin position="43"/>
        <end position="224"/>
    </location>
</feature>
<dbReference type="Ensembl" id="ENSLLET00000027488.1">
    <property type="protein sequence ID" value="ENSLLEP00000026467.1"/>
    <property type="gene ID" value="ENSLLEG00000016590.1"/>
</dbReference>
<dbReference type="AlphaFoldDB" id="A0A8C5PR98"/>
<dbReference type="InterPro" id="IPR023210">
    <property type="entry name" value="NADP_OxRdtase_dom"/>
</dbReference>
<evidence type="ECO:0000259" key="2">
    <source>
        <dbReference type="Pfam" id="PF00248"/>
    </source>
</evidence>
<dbReference type="InterPro" id="IPR018170">
    <property type="entry name" value="Aldo/ket_reductase_CS"/>
</dbReference>
<dbReference type="InterPro" id="IPR020471">
    <property type="entry name" value="AKR"/>
</dbReference>
<dbReference type="Gene3D" id="3.20.20.100">
    <property type="entry name" value="NADP-dependent oxidoreductase domain"/>
    <property type="match status" value="1"/>
</dbReference>
<dbReference type="InterPro" id="IPR036812">
    <property type="entry name" value="NAD(P)_OxRdtase_dom_sf"/>
</dbReference>
<reference evidence="3" key="2">
    <citation type="submission" date="2025-09" db="UniProtKB">
        <authorList>
            <consortium name="Ensembl"/>
        </authorList>
    </citation>
    <scope>IDENTIFICATION</scope>
</reference>
<comment type="similarity">
    <text evidence="1">Belongs to the aldo/keto reductase family.</text>
</comment>
<dbReference type="GeneTree" id="ENSGT00940000153677"/>
<evidence type="ECO:0000313" key="3">
    <source>
        <dbReference type="Ensembl" id="ENSLLEP00000026467.1"/>
    </source>
</evidence>
<dbReference type="PROSITE" id="PS00798">
    <property type="entry name" value="ALDOKETO_REDUCTASE_1"/>
    <property type="match status" value="1"/>
</dbReference>
<dbReference type="PANTHER" id="PTHR11732">
    <property type="entry name" value="ALDO/KETO REDUCTASE"/>
    <property type="match status" value="1"/>
</dbReference>
<reference evidence="3" key="1">
    <citation type="submission" date="2025-08" db="UniProtKB">
        <authorList>
            <consortium name="Ensembl"/>
        </authorList>
    </citation>
    <scope>IDENTIFICATION</scope>
</reference>
<accession>A0A8C5PR98</accession>
<dbReference type="SUPFAM" id="SSF51430">
    <property type="entry name" value="NAD(P)-linked oxidoreductase"/>
    <property type="match status" value="1"/>
</dbReference>
<dbReference type="GO" id="GO:0016491">
    <property type="term" value="F:oxidoreductase activity"/>
    <property type="evidence" value="ECO:0007669"/>
    <property type="project" value="InterPro"/>
</dbReference>
<dbReference type="OrthoDB" id="9643736at2759"/>
<dbReference type="PRINTS" id="PR00069">
    <property type="entry name" value="ALDKETRDTASE"/>
</dbReference>
<evidence type="ECO:0000256" key="1">
    <source>
        <dbReference type="ARBA" id="ARBA00007905"/>
    </source>
</evidence>
<dbReference type="Proteomes" id="UP000694569">
    <property type="component" value="Unplaced"/>
</dbReference>
<keyword evidence="4" id="KW-1185">Reference proteome</keyword>
<dbReference type="PROSITE" id="PS00062">
    <property type="entry name" value="ALDOKETO_REDUCTASE_2"/>
    <property type="match status" value="1"/>
</dbReference>
<name>A0A8C5PR98_9ANUR</name>
<evidence type="ECO:0000313" key="4">
    <source>
        <dbReference type="Proteomes" id="UP000694569"/>
    </source>
</evidence>